<feature type="non-terminal residue" evidence="2">
    <location>
        <position position="1"/>
    </location>
</feature>
<comment type="caution">
    <text evidence="2">The sequence shown here is derived from an EMBL/GenBank/DDBJ whole genome shotgun (WGS) entry which is preliminary data.</text>
</comment>
<evidence type="ECO:0000313" key="3">
    <source>
        <dbReference type="Proteomes" id="UP000265618"/>
    </source>
</evidence>
<feature type="region of interest" description="Disordered" evidence="1">
    <location>
        <begin position="242"/>
        <end position="288"/>
    </location>
</feature>
<sequence length="288" mass="31464">MGSPAQGEQRRLQWNQEMNMALFGIIQERGLQQVSPAAILAQMKDRWPALTRTHVSSRLQKVRERIRKMMRLGERPLTDNDLPDTCEFMLGRKGSKSRSASAAPSLHASPLPGGAAVTRGVSKAAAKKAQRQREAQRQAVKAQAQAQAAQAAHVLSPPMPSRKSTAQVMDEASTLLNNHVLSIHPFPGHDFVDSRERQRERQDALEAGAAHVISSTTPMASMPASPVSGGVDSAFTYTSISRQRMEREREGERVRQALKEEEERNGFPMVLGGEEAPPSIAEMGGDAS</sequence>
<feature type="compositionally biased region" description="Basic and acidic residues" evidence="1">
    <location>
        <begin position="243"/>
        <end position="265"/>
    </location>
</feature>
<protein>
    <submittedName>
        <fullName evidence="2">Uncharacterized protein</fullName>
    </submittedName>
</protein>
<dbReference type="Gene3D" id="1.10.10.60">
    <property type="entry name" value="Homeodomain-like"/>
    <property type="match status" value="1"/>
</dbReference>
<feature type="compositionally biased region" description="Low complexity" evidence="1">
    <location>
        <begin position="97"/>
        <end position="112"/>
    </location>
</feature>
<dbReference type="AlphaFoldDB" id="A0A9K3D5F5"/>
<gene>
    <name evidence="2" type="ORF">KIPB_011656</name>
</gene>
<dbReference type="EMBL" id="BDIP01004830">
    <property type="protein sequence ID" value="GIQ89236.1"/>
    <property type="molecule type" value="Genomic_DNA"/>
</dbReference>
<organism evidence="2 3">
    <name type="scientific">Kipferlia bialata</name>
    <dbReference type="NCBI Taxonomy" id="797122"/>
    <lineage>
        <taxon>Eukaryota</taxon>
        <taxon>Metamonada</taxon>
        <taxon>Carpediemonas-like organisms</taxon>
        <taxon>Kipferlia</taxon>
    </lineage>
</organism>
<accession>A0A9K3D5F5</accession>
<name>A0A9K3D5F5_9EUKA</name>
<proteinExistence type="predicted"/>
<reference evidence="2 3" key="1">
    <citation type="journal article" date="2018" name="PLoS ONE">
        <title>The draft genome of Kipferlia bialata reveals reductive genome evolution in fornicate parasites.</title>
        <authorList>
            <person name="Tanifuji G."/>
            <person name="Takabayashi S."/>
            <person name="Kume K."/>
            <person name="Takagi M."/>
            <person name="Nakayama T."/>
            <person name="Kamikawa R."/>
            <person name="Inagaki Y."/>
            <person name="Hashimoto T."/>
        </authorList>
    </citation>
    <scope>NUCLEOTIDE SEQUENCE [LARGE SCALE GENOMIC DNA]</scope>
    <source>
        <strain evidence="2">NY0173</strain>
    </source>
</reference>
<dbReference type="Proteomes" id="UP000265618">
    <property type="component" value="Unassembled WGS sequence"/>
</dbReference>
<feature type="region of interest" description="Disordered" evidence="1">
    <location>
        <begin position="93"/>
        <end position="137"/>
    </location>
</feature>
<evidence type="ECO:0000256" key="1">
    <source>
        <dbReference type="SAM" id="MobiDB-lite"/>
    </source>
</evidence>
<evidence type="ECO:0000313" key="2">
    <source>
        <dbReference type="EMBL" id="GIQ89236.1"/>
    </source>
</evidence>
<keyword evidence="3" id="KW-1185">Reference proteome</keyword>